<gene>
    <name evidence="3" type="ORF">LtaPh_0513000</name>
</gene>
<organism evidence="3 4">
    <name type="scientific">Leishmania tarentolae</name>
    <name type="common">Sauroleishmania tarentolae</name>
    <dbReference type="NCBI Taxonomy" id="5689"/>
    <lineage>
        <taxon>Eukaryota</taxon>
        <taxon>Discoba</taxon>
        <taxon>Euglenozoa</taxon>
        <taxon>Kinetoplastea</taxon>
        <taxon>Metakinetoplastina</taxon>
        <taxon>Trypanosomatida</taxon>
        <taxon>Trypanosomatidae</taxon>
        <taxon>Leishmaniinae</taxon>
        <taxon>Leishmania</taxon>
        <taxon>lizard Leishmania</taxon>
    </lineage>
</organism>
<evidence type="ECO:0000256" key="2">
    <source>
        <dbReference type="SAM" id="SignalP"/>
    </source>
</evidence>
<dbReference type="OrthoDB" id="676979at2759"/>
<dbReference type="Proteomes" id="UP000419144">
    <property type="component" value="Unassembled WGS sequence"/>
</dbReference>
<keyword evidence="1" id="KW-0812">Transmembrane</keyword>
<name>A0A640KED3_LEITA</name>
<comment type="caution">
    <text evidence="3">The sequence shown here is derived from an EMBL/GenBank/DDBJ whole genome shotgun (WGS) entry which is preliminary data.</text>
</comment>
<dbReference type="PANTHER" id="PTHR48004:SF59">
    <property type="entry name" value="LEUCINE-RICH REPEAT-CONTAINING N-TERMINAL PLANT-TYPE DOMAIN-CONTAINING PROTEIN"/>
    <property type="match status" value="1"/>
</dbReference>
<feature type="signal peptide" evidence="2">
    <location>
        <begin position="1"/>
        <end position="25"/>
    </location>
</feature>
<evidence type="ECO:0000313" key="4">
    <source>
        <dbReference type="Proteomes" id="UP000419144"/>
    </source>
</evidence>
<dbReference type="InterPro" id="IPR001611">
    <property type="entry name" value="Leu-rich_rpt"/>
</dbReference>
<protein>
    <submittedName>
        <fullName evidence="3">Surface antigen like protein</fullName>
    </submittedName>
</protein>
<keyword evidence="2" id="KW-0732">Signal</keyword>
<dbReference type="EMBL" id="BLBS01000006">
    <property type="protein sequence ID" value="GET85859.1"/>
    <property type="molecule type" value="Genomic_DNA"/>
</dbReference>
<keyword evidence="1" id="KW-1133">Transmembrane helix</keyword>
<evidence type="ECO:0000256" key="1">
    <source>
        <dbReference type="SAM" id="Phobius"/>
    </source>
</evidence>
<evidence type="ECO:0000313" key="3">
    <source>
        <dbReference type="EMBL" id="GET85859.1"/>
    </source>
</evidence>
<sequence>MTFSLFSLIGVVAVFVLMVAAPTSADTIKVNAATQKWLRMWIDSIPNLQIIWMNLNICERPGIECVAATNSMNIRLDAVTSSGFNFIGTLPEVDSSIDGSQLQITGISVRGKTHFTGTLPASWSRITRLAYLDVSKTHIGGRIPDELGSLPNLASADFSNSYFCYGLPNWRASSMPMLSQATFANNNMRGAFASSWSTFSASLKLDIRGNKLCGCMPSSWESKTNLVAAAKAMDSRTVTDCSRSCDSASLNFCPAPPSINGAQMITMTASVIGLMIAVAAVVF</sequence>
<feature type="chain" id="PRO_5024989365" evidence="2">
    <location>
        <begin position="26"/>
        <end position="283"/>
    </location>
</feature>
<keyword evidence="4" id="KW-1185">Reference proteome</keyword>
<dbReference type="AlphaFoldDB" id="A0A640KED3"/>
<dbReference type="SUPFAM" id="SSF52058">
    <property type="entry name" value="L domain-like"/>
    <property type="match status" value="1"/>
</dbReference>
<dbReference type="VEuPathDB" id="TriTrypDB:LtaPh_0513000"/>
<keyword evidence="1" id="KW-0472">Membrane</keyword>
<dbReference type="Pfam" id="PF00560">
    <property type="entry name" value="LRR_1"/>
    <property type="match status" value="1"/>
</dbReference>
<feature type="transmembrane region" description="Helical" evidence="1">
    <location>
        <begin position="261"/>
        <end position="282"/>
    </location>
</feature>
<dbReference type="PANTHER" id="PTHR48004">
    <property type="entry name" value="OS01G0149700 PROTEIN"/>
    <property type="match status" value="1"/>
</dbReference>
<dbReference type="Gene3D" id="3.80.10.10">
    <property type="entry name" value="Ribonuclease Inhibitor"/>
    <property type="match status" value="1"/>
</dbReference>
<dbReference type="InterPro" id="IPR032675">
    <property type="entry name" value="LRR_dom_sf"/>
</dbReference>
<reference evidence="3" key="1">
    <citation type="submission" date="2019-11" db="EMBL/GenBank/DDBJ databases">
        <title>Leishmania tarentolae CDS.</title>
        <authorList>
            <person name="Goto Y."/>
            <person name="Yamagishi J."/>
        </authorList>
    </citation>
    <scope>NUCLEOTIDE SEQUENCE [LARGE SCALE GENOMIC DNA]</scope>
    <source>
        <strain evidence="3">Parrot Tar II</strain>
    </source>
</reference>
<proteinExistence type="predicted"/>
<dbReference type="InterPro" id="IPR052941">
    <property type="entry name" value="StomDev_PlantInt_Reg"/>
</dbReference>
<accession>A0A640KED3</accession>